<dbReference type="GO" id="GO:0003677">
    <property type="term" value="F:DNA binding"/>
    <property type="evidence" value="ECO:0007669"/>
    <property type="project" value="UniProtKB-UniRule"/>
</dbReference>
<evidence type="ECO:0000256" key="7">
    <source>
        <dbReference type="ARBA" id="ARBA00023014"/>
    </source>
</evidence>
<dbReference type="Gene3D" id="1.10.1670.10">
    <property type="entry name" value="Helix-hairpin-Helix base-excision DNA repair enzymes (C-terminal)"/>
    <property type="match status" value="1"/>
</dbReference>
<dbReference type="GO" id="GO:0051539">
    <property type="term" value="F:4 iron, 4 sulfur cluster binding"/>
    <property type="evidence" value="ECO:0007669"/>
    <property type="project" value="UniProtKB-UniRule"/>
</dbReference>
<keyword evidence="14" id="KW-0255">Endonuclease</keyword>
<dbReference type="GeneID" id="92793511"/>
<dbReference type="PANTHER" id="PTHR10359">
    <property type="entry name" value="A/G-SPECIFIC ADENINE GLYCOSYLASE/ENDONUCLEASE III"/>
    <property type="match status" value="1"/>
</dbReference>
<dbReference type="HAMAP" id="MF_00942">
    <property type="entry name" value="Nth"/>
    <property type="match status" value="1"/>
</dbReference>
<feature type="binding site" evidence="12">
    <location>
        <position position="195"/>
    </location>
    <ligand>
        <name>[4Fe-4S] cluster</name>
        <dbReference type="ChEBI" id="CHEBI:49883"/>
    </ligand>
</feature>
<comment type="cofactor">
    <cofactor evidence="12">
        <name>[4Fe-4S] cluster</name>
        <dbReference type="ChEBI" id="CHEBI:49883"/>
    </cofactor>
    <text evidence="12">Binds 1 [4Fe-4S] cluster.</text>
</comment>
<dbReference type="Proteomes" id="UP000284868">
    <property type="component" value="Unassembled WGS sequence"/>
</dbReference>
<evidence type="ECO:0000256" key="4">
    <source>
        <dbReference type="ARBA" id="ARBA00022763"/>
    </source>
</evidence>
<keyword evidence="7 12" id="KW-0411">Iron-sulfur</keyword>
<feature type="binding site" evidence="12">
    <location>
        <position position="185"/>
    </location>
    <ligand>
        <name>[4Fe-4S] cluster</name>
        <dbReference type="ChEBI" id="CHEBI:49883"/>
    </ligand>
</feature>
<keyword evidence="4 12" id="KW-0227">DNA damage</keyword>
<dbReference type="OrthoDB" id="9800977at2"/>
<comment type="caution">
    <text evidence="14">The sequence shown here is derived from an EMBL/GenBank/DDBJ whole genome shotgun (WGS) entry which is preliminary data.</text>
</comment>
<dbReference type="EC" id="4.2.99.18" evidence="12"/>
<evidence type="ECO:0000256" key="8">
    <source>
        <dbReference type="ARBA" id="ARBA00023125"/>
    </source>
</evidence>
<feature type="binding site" evidence="12">
    <location>
        <position position="201"/>
    </location>
    <ligand>
        <name>[4Fe-4S] cluster</name>
        <dbReference type="ChEBI" id="CHEBI:49883"/>
    </ligand>
</feature>
<keyword evidence="8 12" id="KW-0238">DNA-binding</keyword>
<dbReference type="PIRSF" id="PIRSF001435">
    <property type="entry name" value="Nth"/>
    <property type="match status" value="1"/>
</dbReference>
<proteinExistence type="inferred from homology"/>
<dbReference type="InterPro" id="IPR023170">
    <property type="entry name" value="HhH_base_excis_C"/>
</dbReference>
<gene>
    <name evidence="12 14" type="primary">nth</name>
    <name evidence="14" type="ORF">DWZ83_01835</name>
</gene>
<keyword evidence="11 12" id="KW-0326">Glycosidase</keyword>
<dbReference type="InterPro" id="IPR003651">
    <property type="entry name" value="Endonuclease3_FeS-loop_motif"/>
</dbReference>
<evidence type="ECO:0000256" key="1">
    <source>
        <dbReference type="ARBA" id="ARBA00008343"/>
    </source>
</evidence>
<dbReference type="InterPro" id="IPR005759">
    <property type="entry name" value="Nth"/>
</dbReference>
<feature type="binding site" evidence="12">
    <location>
        <position position="192"/>
    </location>
    <ligand>
        <name>[4Fe-4S] cluster</name>
        <dbReference type="ChEBI" id="CHEBI:49883"/>
    </ligand>
</feature>
<evidence type="ECO:0000259" key="13">
    <source>
        <dbReference type="SMART" id="SM00478"/>
    </source>
</evidence>
<dbReference type="FunFam" id="1.10.340.30:FF:000001">
    <property type="entry name" value="Endonuclease III"/>
    <property type="match status" value="1"/>
</dbReference>
<evidence type="ECO:0000313" key="15">
    <source>
        <dbReference type="Proteomes" id="UP000284868"/>
    </source>
</evidence>
<name>A0A415PQC6_9FIRM</name>
<dbReference type="CDD" id="cd00056">
    <property type="entry name" value="ENDO3c"/>
    <property type="match status" value="1"/>
</dbReference>
<evidence type="ECO:0000256" key="10">
    <source>
        <dbReference type="ARBA" id="ARBA00023239"/>
    </source>
</evidence>
<protein>
    <recommendedName>
        <fullName evidence="12">Endonuclease III</fullName>
        <ecNumber evidence="12">4.2.99.18</ecNumber>
    </recommendedName>
    <alternativeName>
        <fullName evidence="12">DNA-(apurinic or apyrimidinic site) lyase</fullName>
    </alternativeName>
</protein>
<evidence type="ECO:0000256" key="11">
    <source>
        <dbReference type="ARBA" id="ARBA00023295"/>
    </source>
</evidence>
<dbReference type="NCBIfam" id="TIGR01083">
    <property type="entry name" value="nth"/>
    <property type="match status" value="1"/>
</dbReference>
<organism evidence="14 15">
    <name type="scientific">Amedibacillus dolichus</name>
    <dbReference type="NCBI Taxonomy" id="31971"/>
    <lineage>
        <taxon>Bacteria</taxon>
        <taxon>Bacillati</taxon>
        <taxon>Bacillota</taxon>
        <taxon>Erysipelotrichia</taxon>
        <taxon>Erysipelotrichales</taxon>
        <taxon>Erysipelotrichaceae</taxon>
        <taxon>Amedibacillus</taxon>
    </lineage>
</organism>
<dbReference type="EMBL" id="QRPK01000005">
    <property type="protein sequence ID" value="RHM14942.1"/>
    <property type="molecule type" value="Genomic_DNA"/>
</dbReference>
<keyword evidence="14" id="KW-0540">Nuclease</keyword>
<dbReference type="InterPro" id="IPR011257">
    <property type="entry name" value="DNA_glycosylase"/>
</dbReference>
<keyword evidence="6 12" id="KW-0408">Iron</keyword>
<dbReference type="GO" id="GO:0140078">
    <property type="term" value="F:class I DNA-(apurinic or apyrimidinic site) endonuclease activity"/>
    <property type="evidence" value="ECO:0007669"/>
    <property type="project" value="UniProtKB-EC"/>
</dbReference>
<dbReference type="PANTHER" id="PTHR10359:SF18">
    <property type="entry name" value="ENDONUCLEASE III"/>
    <property type="match status" value="1"/>
</dbReference>
<evidence type="ECO:0000256" key="2">
    <source>
        <dbReference type="ARBA" id="ARBA00022485"/>
    </source>
</evidence>
<keyword evidence="9 12" id="KW-0234">DNA repair</keyword>
<evidence type="ECO:0000256" key="5">
    <source>
        <dbReference type="ARBA" id="ARBA00022801"/>
    </source>
</evidence>
<accession>A0A415PQC6</accession>
<keyword evidence="2 12" id="KW-0004">4Fe-4S</keyword>
<dbReference type="Pfam" id="PF00730">
    <property type="entry name" value="HhH-GPD"/>
    <property type="match status" value="1"/>
</dbReference>
<evidence type="ECO:0000256" key="3">
    <source>
        <dbReference type="ARBA" id="ARBA00022723"/>
    </source>
</evidence>
<evidence type="ECO:0000256" key="6">
    <source>
        <dbReference type="ARBA" id="ARBA00023004"/>
    </source>
</evidence>
<evidence type="ECO:0000313" key="14">
    <source>
        <dbReference type="EMBL" id="RHM14942.1"/>
    </source>
</evidence>
<keyword evidence="10 12" id="KW-0456">Lyase</keyword>
<dbReference type="GO" id="GO:0006285">
    <property type="term" value="P:base-excision repair, AP site formation"/>
    <property type="evidence" value="ECO:0007669"/>
    <property type="project" value="TreeGrafter"/>
</dbReference>
<dbReference type="RefSeq" id="WP_004799670.1">
    <property type="nucleotide sequence ID" value="NZ_CABKNA010000004.1"/>
</dbReference>
<evidence type="ECO:0000256" key="9">
    <source>
        <dbReference type="ARBA" id="ARBA00023204"/>
    </source>
</evidence>
<keyword evidence="5 12" id="KW-0378">Hydrolase</keyword>
<dbReference type="FunFam" id="1.10.1670.10:FF:000001">
    <property type="entry name" value="Endonuclease III"/>
    <property type="match status" value="1"/>
</dbReference>
<sequence length="215" mass="24287">MHTDEILDILEAMFPDAHCELIHKNPFELLVAVVLSAQTTDEAVNKVTPGLFAKFPTPEAMANASLEDIEACIKRIGLYRNKAKSVQALSKALVERFHSEVPHAHKDLTSLAGVGRKTANVVQSVCFDIPAIAVDTHVERISKRLGLAKVYDNVETVEKKLKRKIRKERWNKAHHLFIFFGRYYCTAKNPHCEGCPFVSICKKDKLDTYKSNKKK</sequence>
<comment type="similarity">
    <text evidence="1 12">Belongs to the Nth/MutY family.</text>
</comment>
<dbReference type="AlphaFoldDB" id="A0A415PQC6"/>
<dbReference type="GO" id="GO:0019104">
    <property type="term" value="F:DNA N-glycosylase activity"/>
    <property type="evidence" value="ECO:0007669"/>
    <property type="project" value="UniProtKB-UniRule"/>
</dbReference>
<comment type="function">
    <text evidence="12">DNA repair enzyme that has both DNA N-glycosylase activity and AP-lyase activity. The DNA N-glycosylase activity releases various damaged pyrimidines from DNA by cleaving the N-glycosidic bond, leaving an AP (apurinic/apyrimidinic) site. The AP-lyase activity cleaves the phosphodiester bond 3' to the AP site by a beta-elimination, leaving a 3'-terminal unsaturated sugar and a product with a terminal 5'-phosphate.</text>
</comment>
<feature type="domain" description="HhH-GPD" evidence="13">
    <location>
        <begin position="35"/>
        <end position="183"/>
    </location>
</feature>
<dbReference type="Gene3D" id="1.10.340.30">
    <property type="entry name" value="Hypothetical protein, domain 2"/>
    <property type="match status" value="1"/>
</dbReference>
<keyword evidence="3 12" id="KW-0479">Metal-binding</keyword>
<dbReference type="SMART" id="SM00478">
    <property type="entry name" value="ENDO3c"/>
    <property type="match status" value="1"/>
</dbReference>
<keyword evidence="15" id="KW-1185">Reference proteome</keyword>
<reference evidence="14 15" key="1">
    <citation type="submission" date="2018-08" db="EMBL/GenBank/DDBJ databases">
        <title>A genome reference for cultivated species of the human gut microbiota.</title>
        <authorList>
            <person name="Zou Y."/>
            <person name="Xue W."/>
            <person name="Luo G."/>
        </authorList>
    </citation>
    <scope>NUCLEOTIDE SEQUENCE [LARGE SCALE GENOMIC DNA]</scope>
    <source>
        <strain evidence="14 15">AF35-6BH</strain>
    </source>
</reference>
<dbReference type="Pfam" id="PF10576">
    <property type="entry name" value="EndIII_4Fe-2S"/>
    <property type="match status" value="1"/>
</dbReference>
<dbReference type="GO" id="GO:0046872">
    <property type="term" value="F:metal ion binding"/>
    <property type="evidence" value="ECO:0007669"/>
    <property type="project" value="UniProtKB-KW"/>
</dbReference>
<evidence type="ECO:0000256" key="12">
    <source>
        <dbReference type="HAMAP-Rule" id="MF_00942"/>
    </source>
</evidence>
<comment type="catalytic activity">
    <reaction evidence="12">
        <text>2'-deoxyribonucleotide-(2'-deoxyribose 5'-phosphate)-2'-deoxyribonucleotide-DNA = a 3'-end 2'-deoxyribonucleotide-(2,3-dehydro-2,3-deoxyribose 5'-phosphate)-DNA + a 5'-end 5'-phospho-2'-deoxyribonucleoside-DNA + H(+)</text>
        <dbReference type="Rhea" id="RHEA:66592"/>
        <dbReference type="Rhea" id="RHEA-COMP:13180"/>
        <dbReference type="Rhea" id="RHEA-COMP:16897"/>
        <dbReference type="Rhea" id="RHEA-COMP:17067"/>
        <dbReference type="ChEBI" id="CHEBI:15378"/>
        <dbReference type="ChEBI" id="CHEBI:136412"/>
        <dbReference type="ChEBI" id="CHEBI:157695"/>
        <dbReference type="ChEBI" id="CHEBI:167181"/>
        <dbReference type="EC" id="4.2.99.18"/>
    </reaction>
</comment>
<dbReference type="InterPro" id="IPR003265">
    <property type="entry name" value="HhH-GPD_domain"/>
</dbReference>
<dbReference type="SUPFAM" id="SSF48150">
    <property type="entry name" value="DNA-glycosylase"/>
    <property type="match status" value="1"/>
</dbReference>